<feature type="compositionally biased region" description="Acidic residues" evidence="9">
    <location>
        <begin position="90"/>
        <end position="103"/>
    </location>
</feature>
<accession>A0A915I3X5</accession>
<dbReference type="Pfam" id="PF12457">
    <property type="entry name" value="TIP_N"/>
    <property type="match status" value="1"/>
</dbReference>
<dbReference type="OMA" id="CEQDIIQ"/>
<reference evidence="12" key="1">
    <citation type="submission" date="2022-11" db="UniProtKB">
        <authorList>
            <consortium name="WormBaseParasite"/>
        </authorList>
    </citation>
    <scope>IDENTIFICATION</scope>
</reference>
<evidence type="ECO:0000256" key="9">
    <source>
        <dbReference type="SAM" id="MobiDB-lite"/>
    </source>
</evidence>
<evidence type="ECO:0000256" key="2">
    <source>
        <dbReference type="ARBA" id="ARBA00010900"/>
    </source>
</evidence>
<dbReference type="InterPro" id="IPR045211">
    <property type="entry name" value="TFP11/STIP/Ntr1"/>
</dbReference>
<keyword evidence="4 7" id="KW-0747">Spliceosome</keyword>
<organism evidence="11 12">
    <name type="scientific">Romanomermis culicivorax</name>
    <name type="common">Nematode worm</name>
    <dbReference type="NCBI Taxonomy" id="13658"/>
    <lineage>
        <taxon>Eukaryota</taxon>
        <taxon>Metazoa</taxon>
        <taxon>Ecdysozoa</taxon>
        <taxon>Nematoda</taxon>
        <taxon>Enoplea</taxon>
        <taxon>Dorylaimia</taxon>
        <taxon>Mermithida</taxon>
        <taxon>Mermithoidea</taxon>
        <taxon>Mermithidae</taxon>
        <taxon>Romanomermis</taxon>
    </lineage>
</organism>
<dbReference type="GO" id="GO:0000390">
    <property type="term" value="P:spliceosomal complex disassembly"/>
    <property type="evidence" value="ECO:0007669"/>
    <property type="project" value="InterPro"/>
</dbReference>
<name>A0A915I3X5_ROMCU</name>
<dbReference type="PIRSF" id="PIRSF017706">
    <property type="entry name" value="TFIP11"/>
    <property type="match status" value="1"/>
</dbReference>
<evidence type="ECO:0000256" key="8">
    <source>
        <dbReference type="SAM" id="Coils"/>
    </source>
</evidence>
<dbReference type="Pfam" id="PF01585">
    <property type="entry name" value="G-patch"/>
    <property type="match status" value="1"/>
</dbReference>
<evidence type="ECO:0000256" key="4">
    <source>
        <dbReference type="ARBA" id="ARBA00022728"/>
    </source>
</evidence>
<keyword evidence="11" id="KW-1185">Reference proteome</keyword>
<dbReference type="InterPro" id="IPR024933">
    <property type="entry name" value="TFP11"/>
</dbReference>
<sequence>MGDGFEKFEINDYDLDYAFNPLKRRKRATKHNQTYGIFSNEEENDESENEDQAGPSDAKGFGFLGGGRRRKDYSAPVSFVSGGVKKGDKVEDEGDEIDKEDSDVPVKSSFYSRKESKANQKGKNKKHTSEIFAGFRANVSSTDGEKRADWEKYTKGIGSKLLQKMGHKHGTGLGREGKGISEPIQAALRPGRGAIGLYGPEVKGPKIRDENEDEPLNVDGLVQRPTKSWKKGAADSQREQQNVGPKALKRQFKTWEDVVNSDSSMKNNWSMEGHSSVKIIDMTGKEQKVYSGYEAYLQREKTEEEIENEANSERYFDIPELRYNLDLIVNMTEEEIIRNDRRLRQIKDENVTLEYEKKELEKNILNEKQEKDSLQKLSKLIDEFVDKADSNMITLEHCKNLIKTLQEKFYIEYKMLSLSDVVISNVIPLFKKYFHNWDILEVADFGLDSITEWKLLIERSSTSMPRSTDLDDMDPFHRLIWEAWMPQFRRTAMKWNPRDCNEMINALNIWTPVMPRWILENILEQIILPRIQLEVEDWDPTTDIIPIHTWIHPWLPLMGDRLQPVYGPIRHKLSRALSLWSPSDHSAKKILQPWCGIFASGTMECFLVQNILPKLESTLANFHVNPANQVMDAINWWLAALQTWLTSPMVNYEEVMHWYNGWKTIFTDFLTYPAITSQFKRAMEMMNSAVTGAPVSTPATEYKAFSGGFVPDSIQAMNMSAAAAAPSTFKELLVQKSHEYGVVFMPIPNRFYEGKPIFKFGSRQIYIDRNVAFIFDQNRWSPISLDRLLSIAS</sequence>
<dbReference type="AlphaFoldDB" id="A0A915I3X5"/>
<dbReference type="InterPro" id="IPR000467">
    <property type="entry name" value="G_patch_dom"/>
</dbReference>
<feature type="region of interest" description="Disordered" evidence="9">
    <location>
        <begin position="28"/>
        <end position="131"/>
    </location>
</feature>
<dbReference type="InterPro" id="IPR022783">
    <property type="entry name" value="GCFC_dom"/>
</dbReference>
<dbReference type="Pfam" id="PF07842">
    <property type="entry name" value="GCFC"/>
    <property type="match status" value="1"/>
</dbReference>
<dbReference type="WBParaSite" id="nRc.2.0.1.t08535-RA">
    <property type="protein sequence ID" value="nRc.2.0.1.t08535-RA"/>
    <property type="gene ID" value="nRc.2.0.1.g08535"/>
</dbReference>
<evidence type="ECO:0000256" key="6">
    <source>
        <dbReference type="ARBA" id="ARBA00023242"/>
    </source>
</evidence>
<evidence type="ECO:0000256" key="1">
    <source>
        <dbReference type="ARBA" id="ARBA00004123"/>
    </source>
</evidence>
<dbReference type="GO" id="GO:0003676">
    <property type="term" value="F:nucleic acid binding"/>
    <property type="evidence" value="ECO:0007669"/>
    <property type="project" value="InterPro"/>
</dbReference>
<feature type="domain" description="G-patch" evidence="10">
    <location>
        <begin position="154"/>
        <end position="200"/>
    </location>
</feature>
<evidence type="ECO:0000256" key="5">
    <source>
        <dbReference type="ARBA" id="ARBA00023187"/>
    </source>
</evidence>
<evidence type="ECO:0000313" key="11">
    <source>
        <dbReference type="Proteomes" id="UP000887565"/>
    </source>
</evidence>
<comment type="subcellular location">
    <subcellularLocation>
        <location evidence="1 7">Nucleus</location>
    </subcellularLocation>
</comment>
<feature type="compositionally biased region" description="Acidic residues" evidence="9">
    <location>
        <begin position="40"/>
        <end position="51"/>
    </location>
</feature>
<feature type="coiled-coil region" evidence="8">
    <location>
        <begin position="343"/>
        <end position="377"/>
    </location>
</feature>
<dbReference type="InterPro" id="IPR022159">
    <property type="entry name" value="STIP/TFIP11_N"/>
</dbReference>
<evidence type="ECO:0000256" key="3">
    <source>
        <dbReference type="ARBA" id="ARBA00022664"/>
    </source>
</evidence>
<feature type="region of interest" description="Disordered" evidence="9">
    <location>
        <begin position="225"/>
        <end position="246"/>
    </location>
</feature>
<dbReference type="Proteomes" id="UP000887565">
    <property type="component" value="Unplaced"/>
</dbReference>
<keyword evidence="5 7" id="KW-0508">mRNA splicing</keyword>
<keyword evidence="3 7" id="KW-0507">mRNA processing</keyword>
<keyword evidence="6 7" id="KW-0539">Nucleus</keyword>
<dbReference type="GO" id="GO:0071008">
    <property type="term" value="C:U2-type post-mRNA release spliceosomal complex"/>
    <property type="evidence" value="ECO:0007669"/>
    <property type="project" value="TreeGrafter"/>
</dbReference>
<protein>
    <submittedName>
        <fullName evidence="12">G-patch domain-containing protein</fullName>
    </submittedName>
</protein>
<evidence type="ECO:0000256" key="7">
    <source>
        <dbReference type="PIRNR" id="PIRNR017706"/>
    </source>
</evidence>
<dbReference type="PANTHER" id="PTHR23329:SF1">
    <property type="entry name" value="TUFTELIN-INTERACTING PROTEIN 11"/>
    <property type="match status" value="1"/>
</dbReference>
<dbReference type="PROSITE" id="PS50174">
    <property type="entry name" value="G_PATCH"/>
    <property type="match status" value="1"/>
</dbReference>
<evidence type="ECO:0000259" key="10">
    <source>
        <dbReference type="PROSITE" id="PS50174"/>
    </source>
</evidence>
<dbReference type="PANTHER" id="PTHR23329">
    <property type="entry name" value="TUFTELIN-INTERACTING PROTEIN 11-RELATED"/>
    <property type="match status" value="1"/>
</dbReference>
<comment type="similarity">
    <text evidence="2 7">Belongs to the TFP11/STIP family.</text>
</comment>
<proteinExistence type="inferred from homology"/>
<keyword evidence="8" id="KW-0175">Coiled coil</keyword>
<evidence type="ECO:0000313" key="12">
    <source>
        <dbReference type="WBParaSite" id="nRc.2.0.1.t08535-RA"/>
    </source>
</evidence>
<dbReference type="SMART" id="SM00443">
    <property type="entry name" value="G_patch"/>
    <property type="match status" value="1"/>
</dbReference>